<dbReference type="EMBL" id="JXTB01000025">
    <property type="protein sequence ID" value="PON75069.1"/>
    <property type="molecule type" value="Genomic_DNA"/>
</dbReference>
<evidence type="ECO:0000256" key="1">
    <source>
        <dbReference type="SAM" id="Coils"/>
    </source>
</evidence>
<evidence type="ECO:0000313" key="3">
    <source>
        <dbReference type="EMBL" id="PON75069.1"/>
    </source>
</evidence>
<comment type="caution">
    <text evidence="3">The sequence shown here is derived from an EMBL/GenBank/DDBJ whole genome shotgun (WGS) entry which is preliminary data.</text>
</comment>
<dbReference type="OrthoDB" id="1241354at2759"/>
<reference evidence="4" key="1">
    <citation type="submission" date="2016-06" db="EMBL/GenBank/DDBJ databases">
        <title>Parallel loss of symbiosis genes in relatives of nitrogen-fixing non-legume Parasponia.</title>
        <authorList>
            <person name="Van Velzen R."/>
            <person name="Holmer R."/>
            <person name="Bu F."/>
            <person name="Rutten L."/>
            <person name="Van Zeijl A."/>
            <person name="Liu W."/>
            <person name="Santuari L."/>
            <person name="Cao Q."/>
            <person name="Sharma T."/>
            <person name="Shen D."/>
            <person name="Roswanjaya Y."/>
            <person name="Wardhani T."/>
            <person name="Kalhor M.S."/>
            <person name="Jansen J."/>
            <person name="Van den Hoogen J."/>
            <person name="Gungor B."/>
            <person name="Hartog M."/>
            <person name="Hontelez J."/>
            <person name="Verver J."/>
            <person name="Yang W.-C."/>
            <person name="Schijlen E."/>
            <person name="Repin R."/>
            <person name="Schilthuizen M."/>
            <person name="Schranz E."/>
            <person name="Heidstra R."/>
            <person name="Miyata K."/>
            <person name="Fedorova E."/>
            <person name="Kohlen W."/>
            <person name="Bisseling T."/>
            <person name="Smit S."/>
            <person name="Geurts R."/>
        </authorList>
    </citation>
    <scope>NUCLEOTIDE SEQUENCE [LARGE SCALE GENOMIC DNA]</scope>
    <source>
        <strain evidence="4">cv. WU1-14</strain>
    </source>
</reference>
<accession>A0A2P5DP58</accession>
<feature type="coiled-coil region" evidence="1">
    <location>
        <begin position="417"/>
        <end position="444"/>
    </location>
</feature>
<organism evidence="3 4">
    <name type="scientific">Parasponia andersonii</name>
    <name type="common">Sponia andersonii</name>
    <dbReference type="NCBI Taxonomy" id="3476"/>
    <lineage>
        <taxon>Eukaryota</taxon>
        <taxon>Viridiplantae</taxon>
        <taxon>Streptophyta</taxon>
        <taxon>Embryophyta</taxon>
        <taxon>Tracheophyta</taxon>
        <taxon>Spermatophyta</taxon>
        <taxon>Magnoliopsida</taxon>
        <taxon>eudicotyledons</taxon>
        <taxon>Gunneridae</taxon>
        <taxon>Pentapetalae</taxon>
        <taxon>rosids</taxon>
        <taxon>fabids</taxon>
        <taxon>Rosales</taxon>
        <taxon>Cannabaceae</taxon>
        <taxon>Parasponia</taxon>
    </lineage>
</organism>
<sequence length="444" mass="51362">MSSLSKDIKDHITLKFGGLVSLLVEIREKIGKPAVAFQSSPGDILFDLPEDQMEGVVVGEATNDKEKKIVANSIGASNEEVKKPENEHNDEKQDDQPVCVSNEEFKQPHDIHVVEQQADRLFCVGNEEFKQPEDRHDESKAIIPYIGSGSECKLVEFTPIVSKREPKPEAQLKSPYINIFGSSEPVQEPKKKCAAKRKVKGLYPFKTDLLAEVDSNIDTKFNDYFEKGFKLDNKRKIFTDDANLLEKSFDFAIDTISHKMWWFRLLYSGECLRSNHIDIYFYYMRKEIKYSGKIKLKVTTSDSSLDQNLQDLSKVHDKKSYEAMKPYSVLLPHFLTLVGFFEGRKDFNFCSGNYKDKQPTDPFEVVLVSDFPKQTHCDCDVFLIVFAMFIIRGMTHKIPRDLDIDWYRNKICVKLYYHALKKQLEDYESESEGLSRRLKHKNNR</sequence>
<protein>
    <recommendedName>
        <fullName evidence="5">Ulp1 protease family, C-terminal catalytic domain containing protein</fullName>
    </recommendedName>
</protein>
<name>A0A2P5DP58_PARAD</name>
<gene>
    <name evidence="3" type="ORF">PanWU01x14_044210</name>
</gene>
<keyword evidence="1" id="KW-0175">Coiled coil</keyword>
<keyword evidence="4" id="KW-1185">Reference proteome</keyword>
<feature type="region of interest" description="Disordered" evidence="2">
    <location>
        <begin position="72"/>
        <end position="96"/>
    </location>
</feature>
<evidence type="ECO:0000313" key="4">
    <source>
        <dbReference type="Proteomes" id="UP000237105"/>
    </source>
</evidence>
<feature type="compositionally biased region" description="Basic and acidic residues" evidence="2">
    <location>
        <begin position="79"/>
        <end position="95"/>
    </location>
</feature>
<proteinExistence type="predicted"/>
<dbReference type="Proteomes" id="UP000237105">
    <property type="component" value="Unassembled WGS sequence"/>
</dbReference>
<evidence type="ECO:0008006" key="5">
    <source>
        <dbReference type="Google" id="ProtNLM"/>
    </source>
</evidence>
<evidence type="ECO:0000256" key="2">
    <source>
        <dbReference type="SAM" id="MobiDB-lite"/>
    </source>
</evidence>
<dbReference type="AlphaFoldDB" id="A0A2P5DP58"/>